<dbReference type="Gene3D" id="1.10.150.240">
    <property type="entry name" value="Putative phosphatase, domain 2"/>
    <property type="match status" value="1"/>
</dbReference>
<keyword evidence="2" id="KW-1185">Reference proteome</keyword>
<reference evidence="1" key="1">
    <citation type="submission" date="2021-11" db="EMBL/GenBank/DDBJ databases">
        <title>Streptomyces corallinus and Kineosporia corallina sp. nov., two new coral-derived marine actinobacteria.</title>
        <authorList>
            <person name="Buangrab K."/>
            <person name="Sutthacheep M."/>
            <person name="Yeemin T."/>
            <person name="Harunari E."/>
            <person name="Igarashi Y."/>
            <person name="Sripreechasak P."/>
            <person name="Kanchanasin P."/>
            <person name="Tanasupawat S."/>
            <person name="Phongsopitanun W."/>
        </authorList>
    </citation>
    <scope>NUCLEOTIDE SEQUENCE</scope>
    <source>
        <strain evidence="1">JCM 31032</strain>
    </source>
</reference>
<comment type="caution">
    <text evidence="1">The sequence shown here is derived from an EMBL/GenBank/DDBJ whole genome shotgun (WGS) entry which is preliminary data.</text>
</comment>
<dbReference type="Proteomes" id="UP001138997">
    <property type="component" value="Unassembled WGS sequence"/>
</dbReference>
<evidence type="ECO:0000313" key="1">
    <source>
        <dbReference type="EMBL" id="MCD5315794.1"/>
    </source>
</evidence>
<dbReference type="Gene3D" id="3.40.50.1000">
    <property type="entry name" value="HAD superfamily/HAD-like"/>
    <property type="match status" value="1"/>
</dbReference>
<protein>
    <submittedName>
        <fullName evidence="1">Haloacid dehalogenase-like hydrolase</fullName>
    </submittedName>
</protein>
<sequence>MPLIVLWDIDHTLIENNGVSKQIYADAFTRLTGRPPVHRARTEGRTDRLICRQMFLDHGLEPPDWDLMAPALEAAGAGMEIELARRGEVLPGVREVLMLAAAERDFVSSVLTGNIAANALVKVRAFGLDHLLDLECGAYGEHSEDRGALVEVARRRVHQHHGLPLATPVVLIGDTPRDVQAAQDAGAHVVAVATGVDSAETLRSAGAPLVLSDLREGSSLIDYLHSLTH</sequence>
<dbReference type="SUPFAM" id="SSF56784">
    <property type="entry name" value="HAD-like"/>
    <property type="match status" value="1"/>
</dbReference>
<dbReference type="InterPro" id="IPR050155">
    <property type="entry name" value="HAD-like_hydrolase_sf"/>
</dbReference>
<dbReference type="GO" id="GO:0006281">
    <property type="term" value="P:DNA repair"/>
    <property type="evidence" value="ECO:0007669"/>
    <property type="project" value="TreeGrafter"/>
</dbReference>
<name>A0A9X1NL56_9ACTN</name>
<dbReference type="PANTHER" id="PTHR43434:SF1">
    <property type="entry name" value="PHOSPHOGLYCOLATE PHOSPHATASE"/>
    <property type="match status" value="1"/>
</dbReference>
<dbReference type="AlphaFoldDB" id="A0A9X1NL56"/>
<dbReference type="RefSeq" id="WP_231448613.1">
    <property type="nucleotide sequence ID" value="NZ_JAJOMB010000024.1"/>
</dbReference>
<gene>
    <name evidence="1" type="ORF">LR394_33360</name>
</gene>
<proteinExistence type="predicted"/>
<keyword evidence="1" id="KW-0378">Hydrolase</keyword>
<dbReference type="InterPro" id="IPR036412">
    <property type="entry name" value="HAD-like_sf"/>
</dbReference>
<dbReference type="EMBL" id="JAJOMB010000024">
    <property type="protein sequence ID" value="MCD5315794.1"/>
    <property type="molecule type" value="Genomic_DNA"/>
</dbReference>
<dbReference type="GO" id="GO:0008967">
    <property type="term" value="F:phosphoglycolate phosphatase activity"/>
    <property type="evidence" value="ECO:0007669"/>
    <property type="project" value="TreeGrafter"/>
</dbReference>
<dbReference type="Pfam" id="PF12710">
    <property type="entry name" value="HAD"/>
    <property type="match status" value="1"/>
</dbReference>
<organism evidence="1 2">
    <name type="scientific">Kineosporia babensis</name>
    <dbReference type="NCBI Taxonomy" id="499548"/>
    <lineage>
        <taxon>Bacteria</taxon>
        <taxon>Bacillati</taxon>
        <taxon>Actinomycetota</taxon>
        <taxon>Actinomycetes</taxon>
        <taxon>Kineosporiales</taxon>
        <taxon>Kineosporiaceae</taxon>
        <taxon>Kineosporia</taxon>
    </lineage>
</organism>
<dbReference type="GO" id="GO:0005829">
    <property type="term" value="C:cytosol"/>
    <property type="evidence" value="ECO:0007669"/>
    <property type="project" value="TreeGrafter"/>
</dbReference>
<dbReference type="InterPro" id="IPR023198">
    <property type="entry name" value="PGP-like_dom2"/>
</dbReference>
<evidence type="ECO:0000313" key="2">
    <source>
        <dbReference type="Proteomes" id="UP001138997"/>
    </source>
</evidence>
<accession>A0A9X1NL56</accession>
<dbReference type="PANTHER" id="PTHR43434">
    <property type="entry name" value="PHOSPHOGLYCOLATE PHOSPHATASE"/>
    <property type="match status" value="1"/>
</dbReference>
<dbReference type="InterPro" id="IPR023214">
    <property type="entry name" value="HAD_sf"/>
</dbReference>